<dbReference type="InterPro" id="IPR000644">
    <property type="entry name" value="CBS_dom"/>
</dbReference>
<dbReference type="GO" id="GO:0032264">
    <property type="term" value="P:IMP salvage"/>
    <property type="evidence" value="ECO:0007669"/>
    <property type="project" value="UniProtKB-UniRule"/>
</dbReference>
<feature type="binding site" description="in other chain" evidence="8">
    <location>
        <position position="317"/>
    </location>
    <ligand>
        <name>K(+)</name>
        <dbReference type="ChEBI" id="CHEBI:29103"/>
        <note>ligand shared between two tetrameric partners</note>
    </ligand>
</feature>
<dbReference type="PANTHER" id="PTHR43170">
    <property type="entry name" value="GMP REDUCTASE"/>
    <property type="match status" value="1"/>
</dbReference>
<dbReference type="Pfam" id="PF00571">
    <property type="entry name" value="CBS"/>
    <property type="match status" value="2"/>
</dbReference>
<dbReference type="PROSITE" id="PS51371">
    <property type="entry name" value="CBS"/>
    <property type="match status" value="2"/>
</dbReference>
<keyword evidence="1 6" id="KW-0660">Purine salvage</keyword>
<evidence type="ECO:0000256" key="1">
    <source>
        <dbReference type="ARBA" id="ARBA00022726"/>
    </source>
</evidence>
<keyword evidence="4 6" id="KW-0560">Oxidoreductase</keyword>
<gene>
    <name evidence="6" type="primary">guaB1</name>
    <name evidence="11" type="ORF">E1284_27295</name>
</gene>
<dbReference type="InterPro" id="IPR046342">
    <property type="entry name" value="CBS_dom_sf"/>
</dbReference>
<dbReference type="InterPro" id="IPR050139">
    <property type="entry name" value="GMP_reductase"/>
</dbReference>
<dbReference type="GO" id="GO:0005829">
    <property type="term" value="C:cytosol"/>
    <property type="evidence" value="ECO:0007669"/>
    <property type="project" value="TreeGrafter"/>
</dbReference>
<reference evidence="11 12" key="1">
    <citation type="submission" date="2019-03" db="EMBL/GenBank/DDBJ databases">
        <title>Draft genome sequences of novel Actinobacteria.</title>
        <authorList>
            <person name="Sahin N."/>
            <person name="Ay H."/>
            <person name="Saygin H."/>
        </authorList>
    </citation>
    <scope>NUCLEOTIDE SEQUENCE [LARGE SCALE GENOMIC DNA]</scope>
    <source>
        <strain evidence="11 12">DSM 45347</strain>
    </source>
</reference>
<dbReference type="OrthoDB" id="9805398at2"/>
<keyword evidence="7" id="KW-0520">NAD</keyword>
<feature type="active site" description="Thioimidate intermediate" evidence="6">
    <location>
        <position position="322"/>
    </location>
</feature>
<dbReference type="InterPro" id="IPR013785">
    <property type="entry name" value="Aldolase_TIM"/>
</dbReference>
<feature type="domain" description="CBS" evidence="10">
    <location>
        <begin position="173"/>
        <end position="229"/>
    </location>
</feature>
<evidence type="ECO:0000256" key="2">
    <source>
        <dbReference type="ARBA" id="ARBA00022737"/>
    </source>
</evidence>
<dbReference type="Proteomes" id="UP000295431">
    <property type="component" value="Unassembled WGS sequence"/>
</dbReference>
<evidence type="ECO:0000256" key="6">
    <source>
        <dbReference type="HAMAP-Rule" id="MF_02250"/>
    </source>
</evidence>
<dbReference type="InterPro" id="IPR005990">
    <property type="entry name" value="IMP_DH"/>
</dbReference>
<dbReference type="SMART" id="SM01240">
    <property type="entry name" value="IMPDH"/>
    <property type="match status" value="1"/>
</dbReference>
<dbReference type="SUPFAM" id="SSF51412">
    <property type="entry name" value="Inosine monophosphate dehydrogenase (IMPDH)"/>
    <property type="match status" value="1"/>
</dbReference>
<dbReference type="InterPro" id="IPR005991">
    <property type="entry name" value="GUAB1"/>
</dbReference>
<accession>A0A4R4NRX2</accession>
<dbReference type="CDD" id="cd00381">
    <property type="entry name" value="IMPDH"/>
    <property type="match status" value="1"/>
</dbReference>
<evidence type="ECO:0000259" key="10">
    <source>
        <dbReference type="PROSITE" id="PS51371"/>
    </source>
</evidence>
<feature type="binding site" description="in other chain" evidence="8">
    <location>
        <position position="319"/>
    </location>
    <ligand>
        <name>K(+)</name>
        <dbReference type="ChEBI" id="CHEBI:29103"/>
        <note>ligand shared between two tetrameric partners</note>
    </ligand>
</feature>
<comment type="catalytic activity">
    <reaction evidence="6">
        <text>IMP + NH4(+) + NADP(+) = GMP + NADPH + 2 H(+)</text>
        <dbReference type="Rhea" id="RHEA:17185"/>
        <dbReference type="ChEBI" id="CHEBI:15378"/>
        <dbReference type="ChEBI" id="CHEBI:28938"/>
        <dbReference type="ChEBI" id="CHEBI:57783"/>
        <dbReference type="ChEBI" id="CHEBI:58053"/>
        <dbReference type="ChEBI" id="CHEBI:58115"/>
        <dbReference type="ChEBI" id="CHEBI:58349"/>
        <dbReference type="EC" id="1.7.1.7"/>
    </reaction>
</comment>
<comment type="similarity">
    <text evidence="6">Belongs to the IMPDH/GMPR family. GuaB1 subfamily.</text>
</comment>
<evidence type="ECO:0000313" key="11">
    <source>
        <dbReference type="EMBL" id="TDC11694.1"/>
    </source>
</evidence>
<organism evidence="11 12">
    <name type="scientific">Actinomadura bangladeshensis</name>
    <dbReference type="NCBI Taxonomy" id="453573"/>
    <lineage>
        <taxon>Bacteria</taxon>
        <taxon>Bacillati</taxon>
        <taxon>Actinomycetota</taxon>
        <taxon>Actinomycetes</taxon>
        <taxon>Streptosporangiales</taxon>
        <taxon>Thermomonosporaceae</taxon>
        <taxon>Actinomadura</taxon>
    </lineage>
</organism>
<dbReference type="EC" id="1.7.1.7" evidence="6"/>
<comment type="pathway">
    <text evidence="6">Purine metabolism; IMP biosynthesis via salvage pathway.</text>
</comment>
<dbReference type="NCBIfam" id="NF005869">
    <property type="entry name" value="PRK07807.1"/>
    <property type="match status" value="1"/>
</dbReference>
<protein>
    <recommendedName>
        <fullName evidence="6">GMP reductase</fullName>
        <ecNumber evidence="6">1.7.1.7</ecNumber>
    </recommendedName>
    <alternativeName>
        <fullName evidence="6">Guanosine 5'-monophosphate reductase</fullName>
        <shortName evidence="6">GMPR</shortName>
    </alternativeName>
</protein>
<keyword evidence="3 6" id="KW-0521">NADP</keyword>
<keyword evidence="12" id="KW-1185">Reference proteome</keyword>
<dbReference type="Gene3D" id="3.20.20.70">
    <property type="entry name" value="Aldolase class I"/>
    <property type="match status" value="1"/>
</dbReference>
<evidence type="ECO:0000256" key="7">
    <source>
        <dbReference type="PIRSR" id="PIRSR000130-3"/>
    </source>
</evidence>
<dbReference type="GO" id="GO:0003938">
    <property type="term" value="F:IMP dehydrogenase activity"/>
    <property type="evidence" value="ECO:0007669"/>
    <property type="project" value="InterPro"/>
</dbReference>
<dbReference type="EMBL" id="SMJW01000167">
    <property type="protein sequence ID" value="TDC11694.1"/>
    <property type="molecule type" value="Genomic_DNA"/>
</dbReference>
<keyword evidence="8" id="KW-0630">Potassium</keyword>
<dbReference type="FunFam" id="3.20.20.70:FF:000108">
    <property type="entry name" value="IMP dehydrogenase family protein"/>
    <property type="match status" value="1"/>
</dbReference>
<dbReference type="InterPro" id="IPR001093">
    <property type="entry name" value="IMP_DH_GMPRt"/>
</dbReference>
<proteinExistence type="inferred from homology"/>
<dbReference type="GO" id="GO:0006166">
    <property type="term" value="P:purine ribonucleoside salvage"/>
    <property type="evidence" value="ECO:0007669"/>
    <property type="project" value="UniProtKB-KW"/>
</dbReference>
<dbReference type="PIRSF" id="PIRSF000130">
    <property type="entry name" value="IMPDH"/>
    <property type="match status" value="1"/>
</dbReference>
<dbReference type="SUPFAM" id="SSF54631">
    <property type="entry name" value="CBS-domain pair"/>
    <property type="match status" value="1"/>
</dbReference>
<dbReference type="SMART" id="SM00116">
    <property type="entry name" value="CBS"/>
    <property type="match status" value="2"/>
</dbReference>
<feature type="binding site" evidence="6">
    <location>
        <begin position="315"/>
        <end position="317"/>
    </location>
    <ligand>
        <name>NADP(+)</name>
        <dbReference type="ChEBI" id="CHEBI:58349"/>
    </ligand>
</feature>
<dbReference type="GO" id="GO:0003920">
    <property type="term" value="F:GMP reductase activity"/>
    <property type="evidence" value="ECO:0007669"/>
    <property type="project" value="UniProtKB-UniRule"/>
</dbReference>
<comment type="function">
    <text evidence="6">Involved in the purine-salvage pathway. Catalyzes the NADPH-dependent conversion of GMP to IMP.</text>
</comment>
<evidence type="ECO:0000256" key="8">
    <source>
        <dbReference type="PIRSR" id="PIRSR000130-4"/>
    </source>
</evidence>
<dbReference type="PANTHER" id="PTHR43170:SF5">
    <property type="entry name" value="GMP REDUCTASE"/>
    <property type="match status" value="1"/>
</dbReference>
<feature type="binding site" evidence="6">
    <location>
        <begin position="265"/>
        <end position="267"/>
    </location>
    <ligand>
        <name>NADP(+)</name>
        <dbReference type="ChEBI" id="CHEBI:58349"/>
    </ligand>
</feature>
<name>A0A4R4NRX2_9ACTN</name>
<comment type="caution">
    <text evidence="11">The sequence shown here is derived from an EMBL/GenBank/DDBJ whole genome shotgun (WGS) entry which is preliminary data.</text>
</comment>
<sequence length="498" mass="52729">MADNVRWPSHSEPRLVCCTAVHLLNGERSAHDLTYNDVFMVPRRSPVGSRLDVDLSTSDGSGTTIPLVVANMTAVSGRRMAETVARRGAIAVLPQDIPAEVVAEVIGWVKGRDLVVDTPIRLDPGSTAGDALALLPKRAHNAVIVVEDDRPVGVVTEADCQGVDRFAQLRDIMSRDLVTVPAGVDPREAFDRLHERGHRLAPVVDASGRLAGVLTRTGALRATLYQPAVDAAGRLRIAAAVGVNGDVAGKAKALLEAGADLIVVDTAHGHQDKMMSALAAVRGLDPAVPIVAGNVVTAEGTRDLIEAGADIVKVGVGPGAMCTTRMMTGVGRPQFSAVLECAAEARRLGRHVWADGGVRHPRDVALALAAGAANVMVGSWFAGTYESPGDLQRAADGRLYKESFGMASARAVRLRTAEDSPFDRARKALFEEGISTSRMFLDPRRPGVEDLIDQIVAGLRSSCTYAGARTLEEFHERATVGIQNPSGYAEGMPLSTSW</sequence>
<keyword evidence="2" id="KW-0677">Repeat</keyword>
<evidence type="ECO:0000313" key="12">
    <source>
        <dbReference type="Proteomes" id="UP000295431"/>
    </source>
</evidence>
<evidence type="ECO:0000256" key="4">
    <source>
        <dbReference type="ARBA" id="ARBA00023002"/>
    </source>
</evidence>
<evidence type="ECO:0000256" key="3">
    <source>
        <dbReference type="ARBA" id="ARBA00022857"/>
    </source>
</evidence>
<keyword evidence="5 9" id="KW-0129">CBS domain</keyword>
<dbReference type="HAMAP" id="MF_02250">
    <property type="entry name" value="GMPR_GuaB1"/>
    <property type="match status" value="1"/>
</dbReference>
<dbReference type="CDD" id="cd02205">
    <property type="entry name" value="CBS_pair_SF"/>
    <property type="match status" value="1"/>
</dbReference>
<evidence type="ECO:0000256" key="9">
    <source>
        <dbReference type="PROSITE-ProRule" id="PRU00703"/>
    </source>
</evidence>
<feature type="binding site" description="in other chain" evidence="8">
    <location>
        <position position="322"/>
    </location>
    <ligand>
        <name>K(+)</name>
        <dbReference type="ChEBI" id="CHEBI:29103"/>
        <note>ligand shared between two tetrameric partners</note>
    </ligand>
</feature>
<dbReference type="AlphaFoldDB" id="A0A4R4NRX2"/>
<feature type="binding site" evidence="7">
    <location>
        <begin position="265"/>
        <end position="267"/>
    </location>
    <ligand>
        <name>NAD(+)</name>
        <dbReference type="ChEBI" id="CHEBI:57540"/>
    </ligand>
</feature>
<dbReference type="NCBIfam" id="TIGR01303">
    <property type="entry name" value="IMP_DH_rel_1"/>
    <property type="match status" value="1"/>
</dbReference>
<feature type="binding site" evidence="7">
    <location>
        <begin position="315"/>
        <end position="317"/>
    </location>
    <ligand>
        <name>NAD(+)</name>
        <dbReference type="ChEBI" id="CHEBI:57540"/>
    </ligand>
</feature>
<feature type="domain" description="CBS" evidence="10">
    <location>
        <begin position="115"/>
        <end position="172"/>
    </location>
</feature>
<evidence type="ECO:0000256" key="5">
    <source>
        <dbReference type="ARBA" id="ARBA00023122"/>
    </source>
</evidence>
<comment type="cofactor">
    <cofactor evidence="6">
        <name>a monovalent cation</name>
        <dbReference type="ChEBI" id="CHEBI:60242"/>
    </cofactor>
</comment>
<dbReference type="Pfam" id="PF00478">
    <property type="entry name" value="IMPDH"/>
    <property type="match status" value="1"/>
</dbReference>